<dbReference type="GO" id="GO:0034480">
    <property type="term" value="F:phosphatidylcholine phospholipase C activity"/>
    <property type="evidence" value="ECO:0007669"/>
    <property type="project" value="UniProtKB-EC"/>
</dbReference>
<dbReference type="eggNOG" id="COG3511">
    <property type="taxonomic scope" value="Bacteria"/>
</dbReference>
<proteinExistence type="inferred from homology"/>
<name>U5WP45_MYCKA</name>
<evidence type="ECO:0000256" key="10">
    <source>
        <dbReference type="SAM" id="Phobius"/>
    </source>
</evidence>
<keyword evidence="6" id="KW-0732">Signal</keyword>
<dbReference type="GO" id="GO:0052008">
    <property type="term" value="P:symbiont-mediated disruption of host cellular anatomical structure"/>
    <property type="evidence" value="ECO:0007669"/>
    <property type="project" value="UniProtKB-ARBA"/>
</dbReference>
<gene>
    <name evidence="11" type="ORF">MKAN_04710</name>
</gene>
<feature type="transmembrane region" description="Helical" evidence="10">
    <location>
        <begin position="21"/>
        <end position="42"/>
    </location>
</feature>
<evidence type="ECO:0000256" key="8">
    <source>
        <dbReference type="ARBA" id="ARBA00023026"/>
    </source>
</evidence>
<dbReference type="EC" id="3.1.4.3" evidence="3"/>
<keyword evidence="10" id="KW-0812">Transmembrane</keyword>
<dbReference type="CDD" id="cd16014">
    <property type="entry name" value="PLC"/>
    <property type="match status" value="1"/>
</dbReference>
<protein>
    <recommendedName>
        <fullName evidence="3">phospholipase C</fullName>
        <ecNumber evidence="3">3.1.4.3</ecNumber>
    </recommendedName>
</protein>
<reference evidence="11 12" key="1">
    <citation type="submission" date="2013-10" db="EMBL/GenBank/DDBJ databases">
        <title>Genome sequence of Mycobacterium kansasii.</title>
        <authorList>
            <consortium name="McGill University Mycobacterium genome consortium"/>
            <person name="Veyrier F.J."/>
            <person name="Behr M.A."/>
        </authorList>
    </citation>
    <scope>NUCLEOTIDE SEQUENCE [LARGE SCALE GENOMIC DNA]</scope>
    <source>
        <strain evidence="11 12">ATCC 12478</strain>
    </source>
</reference>
<evidence type="ECO:0000256" key="1">
    <source>
        <dbReference type="ARBA" id="ARBA00004191"/>
    </source>
</evidence>
<evidence type="ECO:0000256" key="9">
    <source>
        <dbReference type="ARBA" id="ARBA00048421"/>
    </source>
</evidence>
<sequence>MRREANYVTENPFRGMSRREFFAKLTGAGAAALLMDFAGPVIEKAYGAGPCSGHLTDIEHIVLLMQENRSFDHYFGTLSSTRGFNDPSPAYQQKGWNPMTQALDPAGITIPFRLDTTRGPILDGECVNDPDHAWIAMHNSWNNGGNDNWLPAQSATRTGPYVPMVMGYYTRQDIPIHHLLADTFTICDGYHCSLLGGTLPNRLYWMSATIDPAGTNGGPQLVEPGFLPEQQYSWRIMPENLEDAGISWKVYQSKDAGRFINTPISNNGLVQAFRQSANPRSNLARFGIAPTYPLDFAADVKGNRLPQVSWLVPPFIQSEHPALPVALGAVAMVNALRILLSNPAVWEKTALIISYDENGGFFDHVTPPTAPPGTPGEYVTVPDINAVTGSGGIRGPIGLGFRVPCLVISPFSRGGLMVHDTFDHTSQLKLIRARFGVPIPNLTAWRDGVVGDMTSAFNFATPPNPTRPNLSHPLLAAVPKLPQCIPNVVLGTTDGTLPAIPYRVPYPQIMPTQESSPTRGIPSGLC</sequence>
<dbReference type="FunFam" id="3.40.720.10:FF:000034">
    <property type="entry name" value="Membrane-associated phospholipase C"/>
    <property type="match status" value="1"/>
</dbReference>
<accession>U5WP45</accession>
<dbReference type="Proteomes" id="UP000017786">
    <property type="component" value="Chromosome"/>
</dbReference>
<organism evidence="11 12">
    <name type="scientific">Mycobacterium kansasii ATCC 12478</name>
    <dbReference type="NCBI Taxonomy" id="557599"/>
    <lineage>
        <taxon>Bacteria</taxon>
        <taxon>Bacillati</taxon>
        <taxon>Actinomycetota</taxon>
        <taxon>Actinomycetes</taxon>
        <taxon>Mycobacteriales</taxon>
        <taxon>Mycobacteriaceae</taxon>
        <taxon>Mycobacterium</taxon>
    </lineage>
</organism>
<comment type="catalytic activity">
    <reaction evidence="9">
        <text>a 1,2-diacyl-sn-glycero-3-phosphocholine + H2O = phosphocholine + a 1,2-diacyl-sn-glycerol + H(+)</text>
        <dbReference type="Rhea" id="RHEA:10604"/>
        <dbReference type="ChEBI" id="CHEBI:15377"/>
        <dbReference type="ChEBI" id="CHEBI:15378"/>
        <dbReference type="ChEBI" id="CHEBI:17815"/>
        <dbReference type="ChEBI" id="CHEBI:57643"/>
        <dbReference type="ChEBI" id="CHEBI:295975"/>
        <dbReference type="EC" id="3.1.4.3"/>
    </reaction>
    <physiologicalReaction direction="left-to-right" evidence="9">
        <dbReference type="Rhea" id="RHEA:10605"/>
    </physiologicalReaction>
</comment>
<dbReference type="FunFam" id="3.40.720.10:FF:000036">
    <property type="entry name" value="Membrane-associated phospholipase C"/>
    <property type="match status" value="1"/>
</dbReference>
<evidence type="ECO:0000256" key="4">
    <source>
        <dbReference type="ARBA" id="ARBA00022512"/>
    </source>
</evidence>
<dbReference type="InterPro" id="IPR017850">
    <property type="entry name" value="Alkaline_phosphatase_core_sf"/>
</dbReference>
<keyword evidence="8" id="KW-0843">Virulence</keyword>
<keyword evidence="10" id="KW-0472">Membrane</keyword>
<evidence type="ECO:0000256" key="7">
    <source>
        <dbReference type="ARBA" id="ARBA00022801"/>
    </source>
</evidence>
<evidence type="ECO:0000313" key="12">
    <source>
        <dbReference type="Proteomes" id="UP000017786"/>
    </source>
</evidence>
<evidence type="ECO:0000256" key="3">
    <source>
        <dbReference type="ARBA" id="ARBA00012018"/>
    </source>
</evidence>
<comment type="similarity">
    <text evidence="2">Belongs to the bacterial phospholipase C family.</text>
</comment>
<evidence type="ECO:0000256" key="6">
    <source>
        <dbReference type="ARBA" id="ARBA00022729"/>
    </source>
</evidence>
<dbReference type="KEGG" id="mkn:MKAN_04710"/>
<evidence type="ECO:0000256" key="2">
    <source>
        <dbReference type="ARBA" id="ARBA00009717"/>
    </source>
</evidence>
<keyword evidence="4" id="KW-0134">Cell wall</keyword>
<evidence type="ECO:0000313" key="11">
    <source>
        <dbReference type="EMBL" id="AGZ49661.1"/>
    </source>
</evidence>
<dbReference type="AlphaFoldDB" id="U5WP45"/>
<dbReference type="HOGENOM" id="CLU_008770_2_2_11"/>
<dbReference type="InterPro" id="IPR007312">
    <property type="entry name" value="Phosphoesterase"/>
</dbReference>
<evidence type="ECO:0000256" key="5">
    <source>
        <dbReference type="ARBA" id="ARBA00022525"/>
    </source>
</evidence>
<keyword evidence="5" id="KW-0964">Secreted</keyword>
<keyword evidence="10" id="KW-1133">Transmembrane helix</keyword>
<dbReference type="PANTHER" id="PTHR31956:SF1">
    <property type="entry name" value="NON-SPECIFIC PHOSPHOLIPASE C1"/>
    <property type="match status" value="1"/>
</dbReference>
<comment type="subcellular location">
    <subcellularLocation>
        <location evidence="1">Secreted</location>
        <location evidence="1">Cell wall</location>
    </subcellularLocation>
</comment>
<dbReference type="EMBL" id="CP006835">
    <property type="protein sequence ID" value="AGZ49661.1"/>
    <property type="molecule type" value="Genomic_DNA"/>
</dbReference>
<dbReference type="Pfam" id="PF04185">
    <property type="entry name" value="Phosphoesterase"/>
    <property type="match status" value="1"/>
</dbReference>
<dbReference type="PANTHER" id="PTHR31956">
    <property type="entry name" value="NON-SPECIFIC PHOSPHOLIPASE C4-RELATED"/>
    <property type="match status" value="1"/>
</dbReference>
<dbReference type="Gene3D" id="3.40.720.10">
    <property type="entry name" value="Alkaline Phosphatase, subunit A"/>
    <property type="match status" value="2"/>
</dbReference>
<keyword evidence="7" id="KW-0378">Hydrolase</keyword>